<keyword evidence="2" id="KW-1185">Reference proteome</keyword>
<proteinExistence type="predicted"/>
<dbReference type="Proteomes" id="UP001066276">
    <property type="component" value="Chromosome 1_1"/>
</dbReference>
<dbReference type="EMBL" id="JANPWB010000001">
    <property type="protein sequence ID" value="KAJ1214813.1"/>
    <property type="molecule type" value="Genomic_DNA"/>
</dbReference>
<reference evidence="1" key="1">
    <citation type="journal article" date="2022" name="bioRxiv">
        <title>Sequencing and chromosome-scale assembly of the giantPleurodeles waltlgenome.</title>
        <authorList>
            <person name="Brown T."/>
            <person name="Elewa A."/>
            <person name="Iarovenko S."/>
            <person name="Subramanian E."/>
            <person name="Araus A.J."/>
            <person name="Petzold A."/>
            <person name="Susuki M."/>
            <person name="Suzuki K.-i.T."/>
            <person name="Hayashi T."/>
            <person name="Toyoda A."/>
            <person name="Oliveira C."/>
            <person name="Osipova E."/>
            <person name="Leigh N.D."/>
            <person name="Simon A."/>
            <person name="Yun M.H."/>
        </authorList>
    </citation>
    <scope>NUCLEOTIDE SEQUENCE</scope>
    <source>
        <strain evidence="1">20211129_DDA</strain>
        <tissue evidence="1">Liver</tissue>
    </source>
</reference>
<name>A0AAV7WNG2_PLEWA</name>
<gene>
    <name evidence="1" type="ORF">NDU88_002424</name>
</gene>
<organism evidence="1 2">
    <name type="scientific">Pleurodeles waltl</name>
    <name type="common">Iberian ribbed newt</name>
    <dbReference type="NCBI Taxonomy" id="8319"/>
    <lineage>
        <taxon>Eukaryota</taxon>
        <taxon>Metazoa</taxon>
        <taxon>Chordata</taxon>
        <taxon>Craniata</taxon>
        <taxon>Vertebrata</taxon>
        <taxon>Euteleostomi</taxon>
        <taxon>Amphibia</taxon>
        <taxon>Batrachia</taxon>
        <taxon>Caudata</taxon>
        <taxon>Salamandroidea</taxon>
        <taxon>Salamandridae</taxon>
        <taxon>Pleurodelinae</taxon>
        <taxon>Pleurodeles</taxon>
    </lineage>
</organism>
<sequence>MALRAQSWSCYAAPRLEESMKIEVHAERARALEASAWYCKAYHGEPWLMINQDVHFYCRPSTLSGKGALAPGVFMLQSTACRRSGTGRSEFIQLPFQRASLASTPVLIPPARLGIVQF</sequence>
<dbReference type="AlphaFoldDB" id="A0AAV7WNG2"/>
<comment type="caution">
    <text evidence="1">The sequence shown here is derived from an EMBL/GenBank/DDBJ whole genome shotgun (WGS) entry which is preliminary data.</text>
</comment>
<accession>A0AAV7WNG2</accession>
<protein>
    <submittedName>
        <fullName evidence="1">Uncharacterized protein</fullName>
    </submittedName>
</protein>
<evidence type="ECO:0000313" key="1">
    <source>
        <dbReference type="EMBL" id="KAJ1214813.1"/>
    </source>
</evidence>
<evidence type="ECO:0000313" key="2">
    <source>
        <dbReference type="Proteomes" id="UP001066276"/>
    </source>
</evidence>